<proteinExistence type="evidence at transcript level"/>
<evidence type="ECO:0000313" key="1">
    <source>
        <dbReference type="EMBL" id="AAQ99153.1"/>
    </source>
</evidence>
<name>Q6TDT3_LINPO</name>
<accession>Q6TDT3</accession>
<sequence length="399" mass="43927">MASYADVEVREMLSSGETEAVASTRRSKAVKVAGAVSVLLAVSGVSAWMGSHSRSVEVHLQHTTYLAEIASGQKNWSYTMKERDLCSAAKENCMATKCCKASSAKCIKKSPTEAECKPYCPKTGPCTVLTDTLDFDSHERTSTYCFAVYVEDNGSPKKSYDKELLSIAYSKKASIFACDAYEVYADVVTSLSGFSTKKLVDTDGDWKFAKRKLTGQYVNTGIFYKAWQAIKEAGVYSSYDWTIKADADAVFFVDKLIPRIKLMPVPPQGAFLQNCPEVDFGFFGSLEVFSKTAFSILLANIETCKKTTVSDWKIGVKKGKYGPMGEDLFAQICMEKNGVAKEDAFDISSDGLCKAKKPLDQKKTMWWHADCSATHTAAIHPVRHPDEYTKCLEAAAPLM</sequence>
<organism evidence="1">
    <name type="scientific">Lingulaulax polyedra</name>
    <name type="common">Dinoflagellate</name>
    <name type="synonym">Lingulodinium polyedra</name>
    <dbReference type="NCBI Taxonomy" id="160621"/>
    <lineage>
        <taxon>Eukaryota</taxon>
        <taxon>Sar</taxon>
        <taxon>Alveolata</taxon>
        <taxon>Dinophyceae</taxon>
        <taxon>Gonyaulacales</taxon>
        <taxon>Lingulodiniaceae</taxon>
        <taxon>Lingulaulax</taxon>
    </lineage>
</organism>
<dbReference type="AlphaFoldDB" id="Q6TDT3"/>
<reference evidence="1" key="1">
    <citation type="journal article" date="2003" name="J. Phycol.">
        <title>Vectorial labeling of dinoflagellate cell surface proteins.</title>
        <authorList>
            <person name="Bertomeu T."/>
            <person name="Hastings J.W."/>
            <person name="Morse D."/>
        </authorList>
    </citation>
    <scope>NUCLEOTIDE SEQUENCE</scope>
</reference>
<protein>
    <submittedName>
        <fullName evidence="1">Cell surface protein p43</fullName>
    </submittedName>
</protein>
<dbReference type="EMBL" id="AY423581">
    <property type="protein sequence ID" value="AAQ99153.1"/>
    <property type="molecule type" value="mRNA"/>
</dbReference>